<comment type="caution">
    <text evidence="2">The sequence shown here is derived from an EMBL/GenBank/DDBJ whole genome shotgun (WGS) entry which is preliminary data.</text>
</comment>
<reference evidence="2 3" key="1">
    <citation type="submission" date="2017-05" db="EMBL/GenBank/DDBJ databases">
        <title>Biotechnological potential of actinobacteria isolated from South African environments.</title>
        <authorList>
            <person name="Le Roes-Hill M."/>
            <person name="Prins A."/>
            <person name="Durrell K.A."/>
        </authorList>
    </citation>
    <scope>NUCLEOTIDE SEQUENCE [LARGE SCALE GENOMIC DNA]</scope>
    <source>
        <strain evidence="2">BS2</strain>
    </source>
</reference>
<proteinExistence type="predicted"/>
<protein>
    <recommendedName>
        <fullName evidence="4">Transmembrane protein</fullName>
    </recommendedName>
</protein>
<sequence>MNNLSANRLISILAAAGAVILLIVCIPLMASTMRGPGANCGTVFASSDTWTYSSSYESGDSSYYDGARTEADFRAGAQAAVDDLFADISVGAAAYEYCQNQHSDRRILLISLGSVSFVLLVVSGVVWWMGRRPQQQE</sequence>
<organism evidence="2 3">
    <name type="scientific">Gordonia lacunae</name>
    <dbReference type="NCBI Taxonomy" id="417102"/>
    <lineage>
        <taxon>Bacteria</taxon>
        <taxon>Bacillati</taxon>
        <taxon>Actinomycetota</taxon>
        <taxon>Actinomycetes</taxon>
        <taxon>Mycobacteriales</taxon>
        <taxon>Gordoniaceae</taxon>
        <taxon>Gordonia</taxon>
    </lineage>
</organism>
<accession>A0A243Q706</accession>
<keyword evidence="1" id="KW-0472">Membrane</keyword>
<evidence type="ECO:0000256" key="1">
    <source>
        <dbReference type="SAM" id="Phobius"/>
    </source>
</evidence>
<name>A0A243Q706_9ACTN</name>
<dbReference type="EMBL" id="NGFO01000022">
    <property type="protein sequence ID" value="OUC77291.1"/>
    <property type="molecule type" value="Genomic_DNA"/>
</dbReference>
<dbReference type="AlphaFoldDB" id="A0A243Q706"/>
<evidence type="ECO:0000313" key="2">
    <source>
        <dbReference type="EMBL" id="OUC77291.1"/>
    </source>
</evidence>
<feature type="transmembrane region" description="Helical" evidence="1">
    <location>
        <begin position="107"/>
        <end position="129"/>
    </location>
</feature>
<keyword evidence="1" id="KW-0812">Transmembrane</keyword>
<dbReference type="RefSeq" id="WP_086536618.1">
    <property type="nucleotide sequence ID" value="NZ_NGFO01000022.1"/>
</dbReference>
<keyword evidence="1" id="KW-1133">Transmembrane helix</keyword>
<feature type="transmembrane region" description="Helical" evidence="1">
    <location>
        <begin position="6"/>
        <end position="29"/>
    </location>
</feature>
<dbReference type="STRING" id="417102.CA982_17860"/>
<dbReference type="Proteomes" id="UP000194632">
    <property type="component" value="Unassembled WGS sequence"/>
</dbReference>
<gene>
    <name evidence="2" type="ORF">CA982_17860</name>
</gene>
<evidence type="ECO:0000313" key="3">
    <source>
        <dbReference type="Proteomes" id="UP000194632"/>
    </source>
</evidence>
<evidence type="ECO:0008006" key="4">
    <source>
        <dbReference type="Google" id="ProtNLM"/>
    </source>
</evidence>
<keyword evidence="3" id="KW-1185">Reference proteome</keyword>
<dbReference type="OrthoDB" id="9994069at2"/>